<accession>A0A5B9W120</accession>
<proteinExistence type="predicted"/>
<dbReference type="OrthoDB" id="230112at2"/>
<organism evidence="3 4">
    <name type="scientific">Aquisphaera giovannonii</name>
    <dbReference type="NCBI Taxonomy" id="406548"/>
    <lineage>
        <taxon>Bacteria</taxon>
        <taxon>Pseudomonadati</taxon>
        <taxon>Planctomycetota</taxon>
        <taxon>Planctomycetia</taxon>
        <taxon>Isosphaerales</taxon>
        <taxon>Isosphaeraceae</taxon>
        <taxon>Aquisphaera</taxon>
    </lineage>
</organism>
<sequence length="529" mass="58348">MAAANESQGLKIAVAASITLMVIMAVTSYFLYSAYARSEALLEGEREKVAAAKKAESLAASQSNELMQLAGAKANEFDPAKAEIGAAFKKATERVANLVNSTNAAIQRAQQAGAEGKDLADLQGRVQLVVNSFQSEPNKNFVSTMDRLLELLENVTLLNTEMSTNYVSLRKGLESSTSVAKTSIDAHSKAAADSKKDLEDEHNKHDQSRSELLTKVDQLQTDNNNKATQIANQETQLRQLKEENDRRHELDMALIKEQRDLLGLKENVLDKPDGYITYVDLERGEVHVNLTRRQGAKPQMKMTIFAAGSPGVPTEQPKGNIMLTQVGDQYSVAQITRVNSSIEPFRVGDIVYSAAWSPEEPTRFALIGKIDVNRDGVDDRQDLKRMIEESGGFVEYDLPPPETSQKESGKLSSRIDWYVIDDRKPLREVFASRSPAAVAAGSEFEKKYGKVIKECRDDGIRPMPIGRLLAYLGYDMGTPVIGRVEAINSNALQRLTEPRRQAEQPKGAPAAERKAEEPRADEPKADEPK</sequence>
<protein>
    <submittedName>
        <fullName evidence="3">Uncharacterized protein</fullName>
    </submittedName>
</protein>
<dbReference type="Proteomes" id="UP000324233">
    <property type="component" value="Chromosome"/>
</dbReference>
<evidence type="ECO:0000313" key="3">
    <source>
        <dbReference type="EMBL" id="QEH34342.1"/>
    </source>
</evidence>
<feature type="transmembrane region" description="Helical" evidence="2">
    <location>
        <begin position="12"/>
        <end position="32"/>
    </location>
</feature>
<dbReference type="RefSeq" id="WP_148594277.1">
    <property type="nucleotide sequence ID" value="NZ_CP042997.1"/>
</dbReference>
<reference evidence="3 4" key="1">
    <citation type="submission" date="2019-08" db="EMBL/GenBank/DDBJ databases">
        <title>Deep-cultivation of Planctomycetes and their phenomic and genomic characterization uncovers novel biology.</title>
        <authorList>
            <person name="Wiegand S."/>
            <person name="Jogler M."/>
            <person name="Boedeker C."/>
            <person name="Pinto D."/>
            <person name="Vollmers J."/>
            <person name="Rivas-Marin E."/>
            <person name="Kohn T."/>
            <person name="Peeters S.H."/>
            <person name="Heuer A."/>
            <person name="Rast P."/>
            <person name="Oberbeckmann S."/>
            <person name="Bunk B."/>
            <person name="Jeske O."/>
            <person name="Meyerdierks A."/>
            <person name="Storesund J.E."/>
            <person name="Kallscheuer N."/>
            <person name="Luecker S."/>
            <person name="Lage O.M."/>
            <person name="Pohl T."/>
            <person name="Merkel B.J."/>
            <person name="Hornburger P."/>
            <person name="Mueller R.-W."/>
            <person name="Bruemmer F."/>
            <person name="Labrenz M."/>
            <person name="Spormann A.M."/>
            <person name="Op den Camp H."/>
            <person name="Overmann J."/>
            <person name="Amann R."/>
            <person name="Jetten M.S.M."/>
            <person name="Mascher T."/>
            <person name="Medema M.H."/>
            <person name="Devos D.P."/>
            <person name="Kaster A.-K."/>
            <person name="Ovreas L."/>
            <person name="Rohde M."/>
            <person name="Galperin M.Y."/>
            <person name="Jogler C."/>
        </authorList>
    </citation>
    <scope>NUCLEOTIDE SEQUENCE [LARGE SCALE GENOMIC DNA]</scope>
    <source>
        <strain evidence="3 4">OJF2</strain>
    </source>
</reference>
<feature type="compositionally biased region" description="Basic and acidic residues" evidence="1">
    <location>
        <begin position="184"/>
        <end position="212"/>
    </location>
</feature>
<feature type="compositionally biased region" description="Basic and acidic residues" evidence="1">
    <location>
        <begin position="511"/>
        <end position="529"/>
    </location>
</feature>
<keyword evidence="2" id="KW-0472">Membrane</keyword>
<gene>
    <name evidence="3" type="ORF">OJF2_28780</name>
</gene>
<feature type="region of interest" description="Disordered" evidence="1">
    <location>
        <begin position="493"/>
        <end position="529"/>
    </location>
</feature>
<dbReference type="KEGG" id="agv:OJF2_28780"/>
<keyword evidence="4" id="KW-1185">Reference proteome</keyword>
<evidence type="ECO:0000313" key="4">
    <source>
        <dbReference type="Proteomes" id="UP000324233"/>
    </source>
</evidence>
<evidence type="ECO:0000256" key="2">
    <source>
        <dbReference type="SAM" id="Phobius"/>
    </source>
</evidence>
<keyword evidence="2" id="KW-1133">Transmembrane helix</keyword>
<keyword evidence="2" id="KW-0812">Transmembrane</keyword>
<dbReference type="EMBL" id="CP042997">
    <property type="protein sequence ID" value="QEH34342.1"/>
    <property type="molecule type" value="Genomic_DNA"/>
</dbReference>
<evidence type="ECO:0000256" key="1">
    <source>
        <dbReference type="SAM" id="MobiDB-lite"/>
    </source>
</evidence>
<dbReference type="AlphaFoldDB" id="A0A5B9W120"/>
<feature type="region of interest" description="Disordered" evidence="1">
    <location>
        <begin position="178"/>
        <end position="212"/>
    </location>
</feature>
<name>A0A5B9W120_9BACT</name>